<dbReference type="Pfam" id="PF05593">
    <property type="entry name" value="RHS_repeat"/>
    <property type="match status" value="1"/>
</dbReference>
<evidence type="ECO:0000313" key="2">
    <source>
        <dbReference type="Proteomes" id="UP000265845"/>
    </source>
</evidence>
<dbReference type="AlphaFoldDB" id="A0A399REF6"/>
<evidence type="ECO:0000313" key="1">
    <source>
        <dbReference type="EMBL" id="RIJ29798.1"/>
    </source>
</evidence>
<dbReference type="InterPro" id="IPR031325">
    <property type="entry name" value="RHS_repeat"/>
</dbReference>
<protein>
    <recommendedName>
        <fullName evidence="3">RHS repeat protein</fullName>
    </recommendedName>
</protein>
<reference evidence="1 2" key="1">
    <citation type="submission" date="2018-08" db="EMBL/GenBank/DDBJ databases">
        <title>Henriciella mobilis sp. nov., isolated from seawater.</title>
        <authorList>
            <person name="Cheng H."/>
            <person name="Wu Y.-H."/>
            <person name="Xu X.-W."/>
            <person name="Guo L.-L."/>
        </authorList>
    </citation>
    <scope>NUCLEOTIDE SEQUENCE [LARGE SCALE GENOMIC DNA]</scope>
    <source>
        <strain evidence="1 2">CCUG67844</strain>
    </source>
</reference>
<comment type="caution">
    <text evidence="1">The sequence shown here is derived from an EMBL/GenBank/DDBJ whole genome shotgun (WGS) entry which is preliminary data.</text>
</comment>
<dbReference type="Gene3D" id="2.180.10.10">
    <property type="entry name" value="RHS repeat-associated core"/>
    <property type="match status" value="1"/>
</dbReference>
<proteinExistence type="predicted"/>
<gene>
    <name evidence="1" type="ORF">D1222_08145</name>
</gene>
<dbReference type="Proteomes" id="UP000265845">
    <property type="component" value="Unassembled WGS sequence"/>
</dbReference>
<name>A0A399REF6_9PROT</name>
<sequence length="88" mass="9685">MLESFVALGFVLVFGSETVTYEYDALGRLIAVNYENDASITYTYDDNGNRTQVIVDQGTRPDPSESANVDEDFILVPAGSAWVLMPND</sequence>
<dbReference type="NCBIfam" id="TIGR01643">
    <property type="entry name" value="YD_repeat_2x"/>
    <property type="match status" value="1"/>
</dbReference>
<accession>A0A399REF6</accession>
<keyword evidence="2" id="KW-1185">Reference proteome</keyword>
<dbReference type="OrthoDB" id="7433002at2"/>
<evidence type="ECO:0008006" key="3">
    <source>
        <dbReference type="Google" id="ProtNLM"/>
    </source>
</evidence>
<organism evidence="1 2">
    <name type="scientific">Henriciella algicola</name>
    <dbReference type="NCBI Taxonomy" id="1608422"/>
    <lineage>
        <taxon>Bacteria</taxon>
        <taxon>Pseudomonadati</taxon>
        <taxon>Pseudomonadota</taxon>
        <taxon>Alphaproteobacteria</taxon>
        <taxon>Hyphomonadales</taxon>
        <taxon>Hyphomonadaceae</taxon>
        <taxon>Henriciella</taxon>
    </lineage>
</organism>
<dbReference type="EMBL" id="QWGA01000004">
    <property type="protein sequence ID" value="RIJ29798.1"/>
    <property type="molecule type" value="Genomic_DNA"/>
</dbReference>
<dbReference type="InterPro" id="IPR006530">
    <property type="entry name" value="YD"/>
</dbReference>